<protein>
    <recommendedName>
        <fullName evidence="6">Coiled-coil protein</fullName>
    </recommendedName>
</protein>
<dbReference type="AlphaFoldDB" id="A0A317U343"/>
<dbReference type="EMBL" id="RZGX01000015">
    <property type="protein sequence ID" value="RUR21664.1"/>
    <property type="molecule type" value="Genomic_DNA"/>
</dbReference>
<evidence type="ECO:0008006" key="6">
    <source>
        <dbReference type="Google" id="ProtNLM"/>
    </source>
</evidence>
<evidence type="ECO:0000313" key="5">
    <source>
        <dbReference type="Proteomes" id="UP000287374"/>
    </source>
</evidence>
<reference evidence="2 4" key="1">
    <citation type="submission" date="2018-05" db="EMBL/GenBank/DDBJ databases">
        <title>Legionella qingyii sp.nov., whole genome shotgun sequence.</title>
        <authorList>
            <person name="Wu H."/>
            <person name="Zhu Q."/>
            <person name="Hu C."/>
        </authorList>
    </citation>
    <scope>NUCLEOTIDE SEQUENCE [LARGE SCALE GENOMIC DNA]</scope>
    <source>
        <strain evidence="2 4">HEB18</strain>
    </source>
</reference>
<keyword evidence="1" id="KW-0472">Membrane</keyword>
<accession>A0A317U343</accession>
<comment type="caution">
    <text evidence="2">The sequence shown here is derived from an EMBL/GenBank/DDBJ whole genome shotgun (WGS) entry which is preliminary data.</text>
</comment>
<dbReference type="Proteomes" id="UP000247152">
    <property type="component" value="Unassembled WGS sequence"/>
</dbReference>
<keyword evidence="5" id="KW-1185">Reference proteome</keyword>
<sequence>MTPLIRHLQETFPELSIPQAGQIPLDWTFKESIKKLGPDFYRKIIPLHLVMNLEYSLLGQQLRAKFLSRQEIDREALQEQLFAALIMAELLEEIYEHYLIIPREVTRLRQQQNLYRELLKLIGAPSQRQKKVEDCPSFTQQIRNTTLEINLYRLLLTRSKRALDLLALLNTSSESYRHFVRIMDKLMDPILTHVAWFFWLPRLLVNLFVLIKHTLPGWWMKDEEYSLGWSVRLSAQIKRRWFELGNDIAWVGTGVVNCFFLTGALAPLAIYVSLAVFAFDVIMATTRAYIELSRLNELRTHYTAMLSNTRNVKEQREIKEHIKAIDNQIAFERFRLGSHVTTTTLIFLAMCSALPMFAANPIIPLIAAMCLVTICLVNFALAEQLNLRRPNDTIERPAALEKLGFFSKKEPALVDLDLEHDEEDDLAFDNPLCCV</sequence>
<feature type="transmembrane region" description="Helical" evidence="1">
    <location>
        <begin position="241"/>
        <end position="262"/>
    </location>
</feature>
<gene>
    <name evidence="2" type="ORF">DGG96_10260</name>
    <name evidence="3" type="ORF">ELY20_11955</name>
</gene>
<evidence type="ECO:0000313" key="3">
    <source>
        <dbReference type="EMBL" id="RUR21664.1"/>
    </source>
</evidence>
<evidence type="ECO:0000313" key="4">
    <source>
        <dbReference type="Proteomes" id="UP000247152"/>
    </source>
</evidence>
<evidence type="ECO:0000313" key="2">
    <source>
        <dbReference type="EMBL" id="PWY55668.1"/>
    </source>
</evidence>
<feature type="transmembrane region" description="Helical" evidence="1">
    <location>
        <begin position="336"/>
        <end position="356"/>
    </location>
</feature>
<evidence type="ECO:0000256" key="1">
    <source>
        <dbReference type="SAM" id="Phobius"/>
    </source>
</evidence>
<organism evidence="2 4">
    <name type="scientific">Legionella qingyii</name>
    <dbReference type="NCBI Taxonomy" id="2184757"/>
    <lineage>
        <taxon>Bacteria</taxon>
        <taxon>Pseudomonadati</taxon>
        <taxon>Pseudomonadota</taxon>
        <taxon>Gammaproteobacteria</taxon>
        <taxon>Legionellales</taxon>
        <taxon>Legionellaceae</taxon>
        <taxon>Legionella</taxon>
    </lineage>
</organism>
<feature type="transmembrane region" description="Helical" evidence="1">
    <location>
        <begin position="362"/>
        <end position="381"/>
    </location>
</feature>
<dbReference type="RefSeq" id="WP_110142576.1">
    <property type="nucleotide sequence ID" value="NZ_QHJG01000015.1"/>
</dbReference>
<dbReference type="Proteomes" id="UP000287374">
    <property type="component" value="Unassembled WGS sequence"/>
</dbReference>
<proteinExistence type="predicted"/>
<keyword evidence="1" id="KW-0812">Transmembrane</keyword>
<dbReference type="OrthoDB" id="5646800at2"/>
<dbReference type="EMBL" id="QHJG01000015">
    <property type="protein sequence ID" value="PWY55668.1"/>
    <property type="molecule type" value="Genomic_DNA"/>
</dbReference>
<name>A0A317U343_9GAMM</name>
<keyword evidence="1" id="KW-1133">Transmembrane helix</keyword>
<reference evidence="3 5" key="2">
    <citation type="submission" date="2018-12" db="EMBL/GenBank/DDBJ databases">
        <title>Legionella sp,whole genome shotgun sequence.</title>
        <authorList>
            <person name="Wu H."/>
        </authorList>
    </citation>
    <scope>NUCLEOTIDE SEQUENCE [LARGE SCALE GENOMIC DNA]</scope>
    <source>
        <strain evidence="5">km489</strain>
        <strain evidence="3">Km489</strain>
    </source>
</reference>
<feature type="transmembrane region" description="Helical" evidence="1">
    <location>
        <begin position="190"/>
        <end position="211"/>
    </location>
</feature>